<evidence type="ECO:0000256" key="6">
    <source>
        <dbReference type="ARBA" id="ARBA00023242"/>
    </source>
</evidence>
<sequence>MPSDGAVVKSKSKQRSHHARDSDVMYVRGDLDGENTLPANIRSRLYDLFDHIEKEFQNLYVENVALQEKVDQLNERLELALDRQLDKDADVSEIAPKGGKNKPSQFSQKIKTTYKASTSKIVSSFKTGSSGCQLVREYKGHRDGVWDVCWCPSTDGIIGTASADHTARVWDACSSSCLLQYMGHTGSVNSIKFHPYNQLVVTASGDNTAHIWMAAVTPSNQEKAHSSEDEVDMSEKEDMEEAADHVESAVIRTPSTELRGHTSVIIAADWMAAGDQIVTASWDRAANVYDAATGELLQSLVGHDQELTHASTHPSQKLVVTSSKDTTFRLWDFRDRSMHSVNVFQGHTESVTSAVFTAGDKVVSGSDDRMVKVWEIKNMRSPVATIRLDSPVNRLSVSPAHNVIAIPHDNRHVRLYDLAGNRLARLPRGNRLGHKRMVCATAWSDKEVTPGCNLFTCGFDRKVLGWSVNLEKENKDKDKDKDRD</sequence>
<dbReference type="PANTHER" id="PTHR19855:SF12">
    <property type="entry name" value="WD REPEAT-CONTAINING PROTEIN 37"/>
    <property type="match status" value="1"/>
</dbReference>
<dbReference type="GeneID" id="106808622"/>
<evidence type="ECO:0000256" key="9">
    <source>
        <dbReference type="SAM" id="Coils"/>
    </source>
</evidence>
<dbReference type="RefSeq" id="XP_014666900.1">
    <property type="nucleotide sequence ID" value="XM_014811414.1"/>
</dbReference>
<name>A0ABM1E3X9_PRICU</name>
<dbReference type="InterPro" id="IPR015943">
    <property type="entry name" value="WD40/YVTN_repeat-like_dom_sf"/>
</dbReference>
<dbReference type="InterPro" id="IPR020472">
    <property type="entry name" value="WD40_PAC1"/>
</dbReference>
<evidence type="ECO:0000256" key="5">
    <source>
        <dbReference type="ARBA" id="ARBA00022737"/>
    </source>
</evidence>
<dbReference type="Pfam" id="PF00400">
    <property type="entry name" value="WD40"/>
    <property type="match status" value="5"/>
</dbReference>
<feature type="coiled-coil region" evidence="9">
    <location>
        <begin position="56"/>
        <end position="83"/>
    </location>
</feature>
<dbReference type="PANTHER" id="PTHR19855">
    <property type="entry name" value="WD40 REPEAT PROTEIN 12, 37"/>
    <property type="match status" value="1"/>
</dbReference>
<feature type="repeat" description="WD" evidence="8">
    <location>
        <begin position="300"/>
        <end position="341"/>
    </location>
</feature>
<evidence type="ECO:0000256" key="8">
    <source>
        <dbReference type="PROSITE-ProRule" id="PRU00221"/>
    </source>
</evidence>
<dbReference type="CDD" id="cd00200">
    <property type="entry name" value="WD40"/>
    <property type="match status" value="1"/>
</dbReference>
<keyword evidence="4 8" id="KW-0853">WD repeat</keyword>
<dbReference type="Proteomes" id="UP000695022">
    <property type="component" value="Unplaced"/>
</dbReference>
<dbReference type="InterPro" id="IPR019775">
    <property type="entry name" value="WD40_repeat_CS"/>
</dbReference>
<comment type="subcellular location">
    <subcellularLocation>
        <location evidence="2">Cytoplasm</location>
    </subcellularLocation>
    <subcellularLocation>
        <location evidence="1">Nucleus</location>
    </subcellularLocation>
</comment>
<accession>A0ABM1E3X9</accession>
<keyword evidence="9" id="KW-0175">Coiled coil</keyword>
<evidence type="ECO:0000313" key="11">
    <source>
        <dbReference type="Proteomes" id="UP000695022"/>
    </source>
</evidence>
<feature type="repeat" description="WD" evidence="8">
    <location>
        <begin position="138"/>
        <end position="180"/>
    </location>
</feature>
<dbReference type="Gene3D" id="2.130.10.10">
    <property type="entry name" value="YVTN repeat-like/Quinoprotein amine dehydrogenase"/>
    <property type="match status" value="3"/>
</dbReference>
<evidence type="ECO:0000256" key="10">
    <source>
        <dbReference type="SAM" id="MobiDB-lite"/>
    </source>
</evidence>
<organism evidence="11 12">
    <name type="scientific">Priapulus caudatus</name>
    <name type="common">Priapulid worm</name>
    <dbReference type="NCBI Taxonomy" id="37621"/>
    <lineage>
        <taxon>Eukaryota</taxon>
        <taxon>Metazoa</taxon>
        <taxon>Ecdysozoa</taxon>
        <taxon>Scalidophora</taxon>
        <taxon>Priapulida</taxon>
        <taxon>Priapulimorpha</taxon>
        <taxon>Priapulimorphida</taxon>
        <taxon>Priapulidae</taxon>
        <taxon>Priapulus</taxon>
    </lineage>
</organism>
<dbReference type="PROSITE" id="PS50082">
    <property type="entry name" value="WD_REPEATS_2"/>
    <property type="match status" value="5"/>
</dbReference>
<dbReference type="PRINTS" id="PR00320">
    <property type="entry name" value="GPROTEINBRPT"/>
</dbReference>
<gene>
    <name evidence="12" type="primary">LOC106808622</name>
</gene>
<feature type="repeat" description="WD" evidence="8">
    <location>
        <begin position="258"/>
        <end position="299"/>
    </location>
</feature>
<dbReference type="PROSITE" id="PS00678">
    <property type="entry name" value="WD_REPEATS_1"/>
    <property type="match status" value="1"/>
</dbReference>
<dbReference type="InterPro" id="IPR036322">
    <property type="entry name" value="WD40_repeat_dom_sf"/>
</dbReference>
<evidence type="ECO:0000256" key="7">
    <source>
        <dbReference type="ARBA" id="ARBA00040954"/>
    </source>
</evidence>
<proteinExistence type="predicted"/>
<feature type="repeat" description="WD" evidence="8">
    <location>
        <begin position="181"/>
        <end position="212"/>
    </location>
</feature>
<keyword evidence="11" id="KW-1185">Reference proteome</keyword>
<feature type="repeat" description="WD" evidence="8">
    <location>
        <begin position="344"/>
        <end position="384"/>
    </location>
</feature>
<feature type="region of interest" description="Disordered" evidence="10">
    <location>
        <begin position="1"/>
        <end position="23"/>
    </location>
</feature>
<keyword evidence="5" id="KW-0677">Repeat</keyword>
<protein>
    <recommendedName>
        <fullName evidence="7">WD repeat-containing protein 37</fullName>
    </recommendedName>
</protein>
<dbReference type="PROSITE" id="PS50294">
    <property type="entry name" value="WD_REPEATS_REGION"/>
    <property type="match status" value="4"/>
</dbReference>
<dbReference type="SMART" id="SM00320">
    <property type="entry name" value="WD40"/>
    <property type="match status" value="7"/>
</dbReference>
<dbReference type="InterPro" id="IPR001680">
    <property type="entry name" value="WD40_rpt"/>
</dbReference>
<evidence type="ECO:0000256" key="3">
    <source>
        <dbReference type="ARBA" id="ARBA00022490"/>
    </source>
</evidence>
<keyword evidence="6" id="KW-0539">Nucleus</keyword>
<evidence type="ECO:0000256" key="1">
    <source>
        <dbReference type="ARBA" id="ARBA00004123"/>
    </source>
</evidence>
<keyword evidence="3" id="KW-0963">Cytoplasm</keyword>
<reference evidence="12" key="1">
    <citation type="submission" date="2025-08" db="UniProtKB">
        <authorList>
            <consortium name="RefSeq"/>
        </authorList>
    </citation>
    <scope>IDENTIFICATION</scope>
</reference>
<dbReference type="SUPFAM" id="SSF50978">
    <property type="entry name" value="WD40 repeat-like"/>
    <property type="match status" value="1"/>
</dbReference>
<evidence type="ECO:0000256" key="4">
    <source>
        <dbReference type="ARBA" id="ARBA00022574"/>
    </source>
</evidence>
<evidence type="ECO:0000313" key="12">
    <source>
        <dbReference type="RefSeq" id="XP_014666900.1"/>
    </source>
</evidence>
<evidence type="ECO:0000256" key="2">
    <source>
        <dbReference type="ARBA" id="ARBA00004496"/>
    </source>
</evidence>